<dbReference type="AlphaFoldDB" id="A0A1S8BBK9"/>
<dbReference type="CDD" id="cd00138">
    <property type="entry name" value="PLDc_SF"/>
    <property type="match status" value="1"/>
</dbReference>
<dbReference type="PROSITE" id="PS50035">
    <property type="entry name" value="PLD"/>
    <property type="match status" value="1"/>
</dbReference>
<feature type="domain" description="PLD phosphodiesterase" evidence="2">
    <location>
        <begin position="452"/>
        <end position="474"/>
    </location>
</feature>
<dbReference type="OrthoDB" id="2958217at2759"/>
<dbReference type="InterPro" id="IPR001736">
    <property type="entry name" value="PLipase_D/transphosphatidylase"/>
</dbReference>
<dbReference type="InterPro" id="IPR025202">
    <property type="entry name" value="PLD-like_dom"/>
</dbReference>
<evidence type="ECO:0000313" key="3">
    <source>
        <dbReference type="EMBL" id="OMP84844.1"/>
    </source>
</evidence>
<feature type="compositionally biased region" description="Acidic residues" evidence="1">
    <location>
        <begin position="432"/>
        <end position="448"/>
    </location>
</feature>
<dbReference type="SUPFAM" id="SSF56024">
    <property type="entry name" value="Phospholipase D/nuclease"/>
    <property type="match status" value="2"/>
</dbReference>
<evidence type="ECO:0000256" key="1">
    <source>
        <dbReference type="SAM" id="MobiDB-lite"/>
    </source>
</evidence>
<dbReference type="GO" id="GO:0030572">
    <property type="term" value="F:phosphatidyltransferase activity"/>
    <property type="evidence" value="ECO:0007669"/>
    <property type="project" value="UniProtKB-ARBA"/>
</dbReference>
<name>A0A1S8BBK9_9PEZI</name>
<evidence type="ECO:0000313" key="4">
    <source>
        <dbReference type="Proteomes" id="UP000190776"/>
    </source>
</evidence>
<evidence type="ECO:0000259" key="2">
    <source>
        <dbReference type="PROSITE" id="PS50035"/>
    </source>
</evidence>
<dbReference type="STRING" id="420778.A0A1S8BBK9"/>
<dbReference type="GO" id="GO:0032049">
    <property type="term" value="P:cardiolipin biosynthetic process"/>
    <property type="evidence" value="ECO:0007669"/>
    <property type="project" value="UniProtKB-ARBA"/>
</dbReference>
<dbReference type="PANTHER" id="PTHR21248:SF11">
    <property type="entry name" value="PLD PHOSPHODIESTERASE DOMAIN-CONTAINING PROTEIN"/>
    <property type="match status" value="1"/>
</dbReference>
<dbReference type="Proteomes" id="UP000190776">
    <property type="component" value="Unassembled WGS sequence"/>
</dbReference>
<feature type="region of interest" description="Disordered" evidence="1">
    <location>
        <begin position="423"/>
        <end position="449"/>
    </location>
</feature>
<reference evidence="3 4" key="1">
    <citation type="submission" date="2017-01" db="EMBL/GenBank/DDBJ databases">
        <title>Draft genome sequence of Diplodia seriata F98.1, a fungal species involved in grapevine trunk diseases.</title>
        <authorList>
            <person name="Robert-Siegwald G."/>
            <person name="Vallet J."/>
            <person name="Abou-Mansour E."/>
            <person name="Xu J."/>
            <person name="Rey P."/>
            <person name="Bertsch C."/>
            <person name="Rego C."/>
            <person name="Larignon P."/>
            <person name="Fontaine F."/>
            <person name="Lebrun M.-H."/>
        </authorList>
    </citation>
    <scope>NUCLEOTIDE SEQUENCE [LARGE SCALE GENOMIC DNA]</scope>
    <source>
        <strain evidence="3 4">F98.1</strain>
    </source>
</reference>
<dbReference type="Gene3D" id="3.30.870.10">
    <property type="entry name" value="Endonuclease Chain A"/>
    <property type="match status" value="2"/>
</dbReference>
<feature type="region of interest" description="Disordered" evidence="1">
    <location>
        <begin position="1"/>
        <end position="25"/>
    </location>
</feature>
<protein>
    <recommendedName>
        <fullName evidence="2">PLD phosphodiesterase domain-containing protein</fullName>
    </recommendedName>
</protein>
<accession>A0A1S8BBK9</accession>
<gene>
    <name evidence="3" type="ORF">BK809_0001948</name>
</gene>
<sequence>MDDSSTQTLMRPDNTSPPATNERNNFTDLVADWSESLSKRTTSNSGDDPNYFASDAKSLVTSSHAHSFQVGTGDSIFAETLTRIENAQSEILFVTCFWARSTSLEKLCKSLKILSRKSGHASDSGAPKIRVRIGFSSRSISQKLLQTGSLNGYVYPPSEWVSKLGLPPPEELSGLDLEIKSIFVRPFSVMHPKFVCVDRQLVFLPSCNVSWEEWFEGCLSLSGPVVNNFIRFWHEFWGRGSGELPPLPPLQTKEDPVTILNRRLSVVQELPPWLSYLNSTIGETIPTVFLPSPHHINPRFQPIPCLSAPKPPSTPLNLFLLKLFARAKFSVYIQTPNLTCPKVIKAILAALARGVDVDIVTSERLMILEQLGTAGTTTSAQVKRLVRKYKKLPAETPIYDTERDPPGRHPTIRGRLHIEYYEPRRRNKDGGDGDGDGDGDGEKVEDEPVQSHLKLTVVDEEFVVLGSGNMDRASWYTSQELGVAFWSTDLAAEVHALVRKNLQGRLKLHFPKTE</sequence>
<dbReference type="PANTHER" id="PTHR21248">
    <property type="entry name" value="CARDIOLIPIN SYNTHASE"/>
    <property type="match status" value="1"/>
</dbReference>
<organism evidence="3 4">
    <name type="scientific">Diplodia seriata</name>
    <dbReference type="NCBI Taxonomy" id="420778"/>
    <lineage>
        <taxon>Eukaryota</taxon>
        <taxon>Fungi</taxon>
        <taxon>Dikarya</taxon>
        <taxon>Ascomycota</taxon>
        <taxon>Pezizomycotina</taxon>
        <taxon>Dothideomycetes</taxon>
        <taxon>Dothideomycetes incertae sedis</taxon>
        <taxon>Botryosphaeriales</taxon>
        <taxon>Botryosphaeriaceae</taxon>
        <taxon>Diplodia</taxon>
    </lineage>
</organism>
<dbReference type="Pfam" id="PF13091">
    <property type="entry name" value="PLDc_2"/>
    <property type="match status" value="2"/>
</dbReference>
<dbReference type="EMBL" id="MSZU01000087">
    <property type="protein sequence ID" value="OMP84844.1"/>
    <property type="molecule type" value="Genomic_DNA"/>
</dbReference>
<comment type="caution">
    <text evidence="3">The sequence shown here is derived from an EMBL/GenBank/DDBJ whole genome shotgun (WGS) entry which is preliminary data.</text>
</comment>
<proteinExistence type="predicted"/>